<feature type="domain" description="Response regulatory" evidence="3">
    <location>
        <begin position="39"/>
        <end position="157"/>
    </location>
</feature>
<dbReference type="InterPro" id="IPR011006">
    <property type="entry name" value="CheY-like_superfamily"/>
</dbReference>
<dbReference type="PANTHER" id="PTHR44591:SF3">
    <property type="entry name" value="RESPONSE REGULATORY DOMAIN-CONTAINING PROTEIN"/>
    <property type="match status" value="1"/>
</dbReference>
<comment type="caution">
    <text evidence="4">The sequence shown here is derived from an EMBL/GenBank/DDBJ whole genome shotgun (WGS) entry which is preliminary data.</text>
</comment>
<evidence type="ECO:0000256" key="2">
    <source>
        <dbReference type="PROSITE-ProRule" id="PRU00169"/>
    </source>
</evidence>
<protein>
    <submittedName>
        <fullName evidence="4">Response regulator</fullName>
    </submittedName>
</protein>
<dbReference type="EMBL" id="JACJTE010000005">
    <property type="protein sequence ID" value="MBD2560455.1"/>
    <property type="molecule type" value="Genomic_DNA"/>
</dbReference>
<dbReference type="Gene3D" id="3.40.50.2300">
    <property type="match status" value="1"/>
</dbReference>
<keyword evidence="5" id="KW-1185">Reference proteome</keyword>
<evidence type="ECO:0000259" key="3">
    <source>
        <dbReference type="PROSITE" id="PS50110"/>
    </source>
</evidence>
<keyword evidence="1 2" id="KW-0597">Phosphoprotein</keyword>
<dbReference type="Proteomes" id="UP000604661">
    <property type="component" value="Unassembled WGS sequence"/>
</dbReference>
<dbReference type="PROSITE" id="PS50110">
    <property type="entry name" value="RESPONSE_REGULATORY"/>
    <property type="match status" value="1"/>
</dbReference>
<dbReference type="InterPro" id="IPR050595">
    <property type="entry name" value="Bact_response_regulator"/>
</dbReference>
<sequence length="198" mass="22137">MVSDHFEDAHSLEDRSQIAFEDLHPLKDIKNVDIFKGMTILIVDDNQDILVLISRVLKKYGIQVMTASSALEAFEIIKGCKLDLLISDIDMPGESGYSLIQKVRALKSAQIREIPAIAFSGSAEDKVHTKALASGFQTYMKKPSNPTQLIIEVAKLLRCSSKRSFSLFGDYSCLEKMPTFQKAINEDYFPTRKVTSAL</sequence>
<feature type="modified residue" description="4-aspartylphosphate" evidence="2">
    <location>
        <position position="88"/>
    </location>
</feature>
<evidence type="ECO:0000256" key="1">
    <source>
        <dbReference type="ARBA" id="ARBA00022553"/>
    </source>
</evidence>
<organism evidence="4 5">
    <name type="scientific">Nostoc linckia FACHB-391</name>
    <dbReference type="NCBI Taxonomy" id="2692906"/>
    <lineage>
        <taxon>Bacteria</taxon>
        <taxon>Bacillati</taxon>
        <taxon>Cyanobacteriota</taxon>
        <taxon>Cyanophyceae</taxon>
        <taxon>Nostocales</taxon>
        <taxon>Nostocaceae</taxon>
        <taxon>Nostoc</taxon>
    </lineage>
</organism>
<evidence type="ECO:0000313" key="5">
    <source>
        <dbReference type="Proteomes" id="UP000604661"/>
    </source>
</evidence>
<dbReference type="RefSeq" id="WP_190893922.1">
    <property type="nucleotide sequence ID" value="NZ_JACJTE010000005.1"/>
</dbReference>
<dbReference type="SUPFAM" id="SSF52172">
    <property type="entry name" value="CheY-like"/>
    <property type="match status" value="1"/>
</dbReference>
<proteinExistence type="predicted"/>
<name>A0ABR8EV01_NOSLI</name>
<reference evidence="4 5" key="1">
    <citation type="journal article" date="2020" name="ISME J.">
        <title>Comparative genomics reveals insights into cyanobacterial evolution and habitat adaptation.</title>
        <authorList>
            <person name="Chen M.Y."/>
            <person name="Teng W.K."/>
            <person name="Zhao L."/>
            <person name="Hu C.X."/>
            <person name="Zhou Y.K."/>
            <person name="Han B.P."/>
            <person name="Song L.R."/>
            <person name="Shu W.S."/>
        </authorList>
    </citation>
    <scope>NUCLEOTIDE SEQUENCE [LARGE SCALE GENOMIC DNA]</scope>
    <source>
        <strain evidence="4 5">FACHB-391</strain>
    </source>
</reference>
<dbReference type="SMART" id="SM00448">
    <property type="entry name" value="REC"/>
    <property type="match status" value="1"/>
</dbReference>
<dbReference type="InterPro" id="IPR001789">
    <property type="entry name" value="Sig_transdc_resp-reg_receiver"/>
</dbReference>
<dbReference type="PANTHER" id="PTHR44591">
    <property type="entry name" value="STRESS RESPONSE REGULATOR PROTEIN 1"/>
    <property type="match status" value="1"/>
</dbReference>
<dbReference type="Pfam" id="PF00072">
    <property type="entry name" value="Response_reg"/>
    <property type="match status" value="1"/>
</dbReference>
<evidence type="ECO:0000313" key="4">
    <source>
        <dbReference type="EMBL" id="MBD2560455.1"/>
    </source>
</evidence>
<accession>A0ABR8EV01</accession>
<gene>
    <name evidence="4" type="ORF">H6G95_07435</name>
</gene>